<proteinExistence type="predicted"/>
<name>A0AAV8VGX1_9CUCU</name>
<feature type="compositionally biased region" description="Basic and acidic residues" evidence="1">
    <location>
        <begin position="246"/>
        <end position="255"/>
    </location>
</feature>
<dbReference type="AlphaFoldDB" id="A0AAV8VGX1"/>
<evidence type="ECO:0000313" key="2">
    <source>
        <dbReference type="EMBL" id="KAJ8913220.1"/>
    </source>
</evidence>
<feature type="compositionally biased region" description="Acidic residues" evidence="1">
    <location>
        <begin position="101"/>
        <end position="119"/>
    </location>
</feature>
<evidence type="ECO:0000313" key="3">
    <source>
        <dbReference type="Proteomes" id="UP001159042"/>
    </source>
</evidence>
<feature type="compositionally biased region" description="Basic residues" evidence="1">
    <location>
        <begin position="256"/>
        <end position="278"/>
    </location>
</feature>
<feature type="compositionally biased region" description="Acidic residues" evidence="1">
    <location>
        <begin position="212"/>
        <end position="242"/>
    </location>
</feature>
<evidence type="ECO:0000256" key="1">
    <source>
        <dbReference type="SAM" id="MobiDB-lite"/>
    </source>
</evidence>
<feature type="region of interest" description="Disordered" evidence="1">
    <location>
        <begin position="50"/>
        <end position="278"/>
    </location>
</feature>
<feature type="compositionally biased region" description="Basic and acidic residues" evidence="1">
    <location>
        <begin position="76"/>
        <end position="95"/>
    </location>
</feature>
<reference evidence="2 3" key="1">
    <citation type="journal article" date="2023" name="Insect Mol. Biol.">
        <title>Genome sequencing provides insights into the evolution of gene families encoding plant cell wall-degrading enzymes in longhorned beetles.</title>
        <authorList>
            <person name="Shin N.R."/>
            <person name="Okamura Y."/>
            <person name="Kirsch R."/>
            <person name="Pauchet Y."/>
        </authorList>
    </citation>
    <scope>NUCLEOTIDE SEQUENCE [LARGE SCALE GENOMIC DNA]</scope>
    <source>
        <strain evidence="2">EAD_L_NR</strain>
    </source>
</reference>
<comment type="caution">
    <text evidence="2">The sequence shown here is derived from an EMBL/GenBank/DDBJ whole genome shotgun (WGS) entry which is preliminary data.</text>
</comment>
<protein>
    <submittedName>
        <fullName evidence="2">Uncharacterized protein</fullName>
    </submittedName>
</protein>
<gene>
    <name evidence="2" type="ORF">NQ315_016163</name>
</gene>
<accession>A0AAV8VGX1</accession>
<dbReference type="EMBL" id="JANEYG010000099">
    <property type="protein sequence ID" value="KAJ8913220.1"/>
    <property type="molecule type" value="Genomic_DNA"/>
</dbReference>
<organism evidence="2 3">
    <name type="scientific">Exocentrus adspersus</name>
    <dbReference type="NCBI Taxonomy" id="1586481"/>
    <lineage>
        <taxon>Eukaryota</taxon>
        <taxon>Metazoa</taxon>
        <taxon>Ecdysozoa</taxon>
        <taxon>Arthropoda</taxon>
        <taxon>Hexapoda</taxon>
        <taxon>Insecta</taxon>
        <taxon>Pterygota</taxon>
        <taxon>Neoptera</taxon>
        <taxon>Endopterygota</taxon>
        <taxon>Coleoptera</taxon>
        <taxon>Polyphaga</taxon>
        <taxon>Cucujiformia</taxon>
        <taxon>Chrysomeloidea</taxon>
        <taxon>Cerambycidae</taxon>
        <taxon>Lamiinae</taxon>
        <taxon>Acanthocinini</taxon>
        <taxon>Exocentrus</taxon>
    </lineage>
</organism>
<dbReference type="Proteomes" id="UP001159042">
    <property type="component" value="Unassembled WGS sequence"/>
</dbReference>
<sequence length="278" mass="29667">MVETKLTILIPSMSPGTIMRLYLIGTLLCIVLLRCCRANPIITVTAEHDHDSRSVEVTTDVGKEGQIQENTPGVFKTEESKQVPSKEHTPDEVKKIGSGGGDDDDDDDEADDDDEDEDVPVASPSSGVAQPAPAAEVDSVVEPVAAASELSPSEELDAQEAAAGEDEQGAGTEAAGAEGNLIEKDPEVDASDTVENTVEPVVVQPVPANDETAADDDDDDDDDEYDDDDADDDDYDDDDDGVLDALARRSRESKSLKHSKRSKKARKHHQAKGASKVR</sequence>
<feature type="compositionally biased region" description="Acidic residues" evidence="1">
    <location>
        <begin position="152"/>
        <end position="168"/>
    </location>
</feature>
<keyword evidence="3" id="KW-1185">Reference proteome</keyword>
<feature type="compositionally biased region" description="Low complexity" evidence="1">
    <location>
        <begin position="169"/>
        <end position="179"/>
    </location>
</feature>